<dbReference type="Proteomes" id="UP001165065">
    <property type="component" value="Unassembled WGS sequence"/>
</dbReference>
<gene>
    <name evidence="4" type="ORF">TrCOL_g12266</name>
</gene>
<name>A0A9W7FWE0_9STRA</name>
<proteinExistence type="predicted"/>
<evidence type="ECO:0000256" key="1">
    <source>
        <dbReference type="SAM" id="MobiDB-lite"/>
    </source>
</evidence>
<dbReference type="PROSITE" id="PS01159">
    <property type="entry name" value="WW_DOMAIN_1"/>
    <property type="match status" value="1"/>
</dbReference>
<dbReference type="InterPro" id="IPR036020">
    <property type="entry name" value="WW_dom_sf"/>
</dbReference>
<reference evidence="5" key="1">
    <citation type="journal article" date="2023" name="Commun. Biol.">
        <title>Genome analysis of Parmales, the sister group of diatoms, reveals the evolutionary specialization of diatoms from phago-mixotrophs to photoautotrophs.</title>
        <authorList>
            <person name="Ban H."/>
            <person name="Sato S."/>
            <person name="Yoshikawa S."/>
            <person name="Yamada K."/>
            <person name="Nakamura Y."/>
            <person name="Ichinomiya M."/>
            <person name="Sato N."/>
            <person name="Blanc-Mathieu R."/>
            <person name="Endo H."/>
            <person name="Kuwata A."/>
            <person name="Ogata H."/>
        </authorList>
    </citation>
    <scope>NUCLEOTIDE SEQUENCE [LARGE SCALE GENOMIC DNA]</scope>
</reference>
<keyword evidence="2" id="KW-0472">Membrane</keyword>
<feature type="domain" description="WW" evidence="3">
    <location>
        <begin position="150"/>
        <end position="178"/>
    </location>
</feature>
<protein>
    <recommendedName>
        <fullName evidence="3">WW domain-containing protein</fullName>
    </recommendedName>
</protein>
<dbReference type="OrthoDB" id="10415544at2759"/>
<dbReference type="SUPFAM" id="SSF51045">
    <property type="entry name" value="WW domain"/>
    <property type="match status" value="1"/>
</dbReference>
<dbReference type="PROSITE" id="PS50020">
    <property type="entry name" value="WW_DOMAIN_2"/>
    <property type="match status" value="1"/>
</dbReference>
<dbReference type="CDD" id="cd00201">
    <property type="entry name" value="WW"/>
    <property type="match status" value="1"/>
</dbReference>
<keyword evidence="2" id="KW-1133">Transmembrane helix</keyword>
<evidence type="ECO:0000259" key="3">
    <source>
        <dbReference type="PROSITE" id="PS50020"/>
    </source>
</evidence>
<dbReference type="InterPro" id="IPR001202">
    <property type="entry name" value="WW_dom"/>
</dbReference>
<feature type="transmembrane region" description="Helical" evidence="2">
    <location>
        <begin position="15"/>
        <end position="37"/>
    </location>
</feature>
<evidence type="ECO:0000313" key="4">
    <source>
        <dbReference type="EMBL" id="GMI20256.1"/>
    </source>
</evidence>
<dbReference type="EMBL" id="BRYA01000507">
    <property type="protein sequence ID" value="GMI20256.1"/>
    <property type="molecule type" value="Genomic_DNA"/>
</dbReference>
<organism evidence="4 5">
    <name type="scientific">Triparma columacea</name>
    <dbReference type="NCBI Taxonomy" id="722753"/>
    <lineage>
        <taxon>Eukaryota</taxon>
        <taxon>Sar</taxon>
        <taxon>Stramenopiles</taxon>
        <taxon>Ochrophyta</taxon>
        <taxon>Bolidophyceae</taxon>
        <taxon>Parmales</taxon>
        <taxon>Triparmaceae</taxon>
        <taxon>Triparma</taxon>
    </lineage>
</organism>
<accession>A0A9W7FWE0</accession>
<evidence type="ECO:0000313" key="5">
    <source>
        <dbReference type="Proteomes" id="UP001165065"/>
    </source>
</evidence>
<sequence length="181" mass="19768">MKVNMDNENLQNRRYFDLILSAIQFVPVLIVTVANFISARNTIEAAKSLLGGSSNDDSGGGLEMGEITLNPVPDGALGKKSLPPHLARVQTFKSESRAALAKPFARTLSKEETSLGGEVVSKHKKVEKRATILNKVKDEEGGVGTDNETWLKRHDSTSRHDFYENTATGETQWTKPQGSNA</sequence>
<feature type="compositionally biased region" description="Basic and acidic residues" evidence="1">
    <location>
        <begin position="149"/>
        <end position="163"/>
    </location>
</feature>
<comment type="caution">
    <text evidence="4">The sequence shown here is derived from an EMBL/GenBank/DDBJ whole genome shotgun (WGS) entry which is preliminary data.</text>
</comment>
<keyword evidence="5" id="KW-1185">Reference proteome</keyword>
<dbReference type="Gene3D" id="2.20.70.10">
    <property type="match status" value="1"/>
</dbReference>
<evidence type="ECO:0000256" key="2">
    <source>
        <dbReference type="SAM" id="Phobius"/>
    </source>
</evidence>
<keyword evidence="2" id="KW-0812">Transmembrane</keyword>
<dbReference type="AlphaFoldDB" id="A0A9W7FWE0"/>
<feature type="compositionally biased region" description="Polar residues" evidence="1">
    <location>
        <begin position="165"/>
        <end position="181"/>
    </location>
</feature>
<feature type="region of interest" description="Disordered" evidence="1">
    <location>
        <begin position="139"/>
        <end position="181"/>
    </location>
</feature>